<feature type="compositionally biased region" description="Basic residues" evidence="10">
    <location>
        <begin position="722"/>
        <end position="731"/>
    </location>
</feature>
<feature type="compositionally biased region" description="Polar residues" evidence="10">
    <location>
        <begin position="652"/>
        <end position="671"/>
    </location>
</feature>
<comment type="subcellular location">
    <subcellularLocation>
        <location evidence="1">Nucleus</location>
    </subcellularLocation>
</comment>
<name>A0A2J6RDC9_HYAVF</name>
<dbReference type="GO" id="GO:0006355">
    <property type="term" value="P:regulation of DNA-templated transcription"/>
    <property type="evidence" value="ECO:0007669"/>
    <property type="project" value="TreeGrafter"/>
</dbReference>
<dbReference type="GO" id="GO:0008270">
    <property type="term" value="F:zinc ion binding"/>
    <property type="evidence" value="ECO:0007669"/>
    <property type="project" value="UniProtKB-KW"/>
</dbReference>
<evidence type="ECO:0000256" key="3">
    <source>
        <dbReference type="ARBA" id="ARBA00022723"/>
    </source>
</evidence>
<feature type="binding site" evidence="7">
    <location>
        <position position="766"/>
    </location>
    <ligand>
        <name>Zn(2+)</name>
        <dbReference type="ChEBI" id="CHEBI:29105"/>
        <label>1</label>
    </ligand>
</feature>
<dbReference type="PANTHER" id="PTHR10333">
    <property type="entry name" value="INHIBITOR OF GROWTH PROTEIN"/>
    <property type="match status" value="1"/>
</dbReference>
<evidence type="ECO:0000256" key="2">
    <source>
        <dbReference type="ARBA" id="ARBA00010210"/>
    </source>
</evidence>
<feature type="compositionally biased region" description="Polar residues" evidence="10">
    <location>
        <begin position="557"/>
        <end position="580"/>
    </location>
</feature>
<keyword evidence="13" id="KW-1185">Reference proteome</keyword>
<dbReference type="InterPro" id="IPR019787">
    <property type="entry name" value="Znf_PHD-finger"/>
</dbReference>
<dbReference type="AlphaFoldDB" id="A0A2J6RDC9"/>
<feature type="binding site" evidence="7">
    <location>
        <position position="806"/>
    </location>
    <ligand>
        <name>Zn(2+)</name>
        <dbReference type="ChEBI" id="CHEBI:29105"/>
        <label>2</label>
    </ligand>
</feature>
<evidence type="ECO:0000259" key="11">
    <source>
        <dbReference type="PROSITE" id="PS50016"/>
    </source>
</evidence>
<keyword evidence="5 7" id="KW-0862">Zinc</keyword>
<dbReference type="Proteomes" id="UP000235786">
    <property type="component" value="Unassembled WGS sequence"/>
</dbReference>
<evidence type="ECO:0000313" key="12">
    <source>
        <dbReference type="EMBL" id="PMD36509.1"/>
    </source>
</evidence>
<protein>
    <recommendedName>
        <fullName evidence="11">PHD-type domain-containing protein</fullName>
    </recommendedName>
</protein>
<dbReference type="InterPro" id="IPR013083">
    <property type="entry name" value="Znf_RING/FYVE/PHD"/>
</dbReference>
<dbReference type="EMBL" id="KZ613950">
    <property type="protein sequence ID" value="PMD36509.1"/>
    <property type="molecule type" value="Genomic_DNA"/>
</dbReference>
<dbReference type="SUPFAM" id="SSF57903">
    <property type="entry name" value="FYVE/PHD zinc finger"/>
    <property type="match status" value="1"/>
</dbReference>
<dbReference type="PROSITE" id="PS50016">
    <property type="entry name" value="ZF_PHD_2"/>
    <property type="match status" value="1"/>
</dbReference>
<dbReference type="InterPro" id="IPR001965">
    <property type="entry name" value="Znf_PHD"/>
</dbReference>
<feature type="binding site" evidence="7">
    <location>
        <position position="764"/>
    </location>
    <ligand>
        <name>Zn(2+)</name>
        <dbReference type="ChEBI" id="CHEBI:29105"/>
        <label>1</label>
    </ligand>
</feature>
<keyword evidence="9" id="KW-0175">Coiled coil</keyword>
<evidence type="ECO:0000256" key="7">
    <source>
        <dbReference type="PIRSR" id="PIRSR628651-51"/>
    </source>
</evidence>
<dbReference type="GO" id="GO:0005634">
    <property type="term" value="C:nucleus"/>
    <property type="evidence" value="ECO:0007669"/>
    <property type="project" value="UniProtKB-SubCell"/>
</dbReference>
<feature type="binding site" evidence="7">
    <location>
        <position position="809"/>
    </location>
    <ligand>
        <name>Zn(2+)</name>
        <dbReference type="ChEBI" id="CHEBI:29105"/>
        <label>2</label>
    </ligand>
</feature>
<evidence type="ECO:0000256" key="1">
    <source>
        <dbReference type="ARBA" id="ARBA00004123"/>
    </source>
</evidence>
<feature type="compositionally biased region" description="Polar residues" evidence="10">
    <location>
        <begin position="33"/>
        <end position="42"/>
    </location>
</feature>
<organism evidence="12 13">
    <name type="scientific">Hyaloscypha variabilis (strain UAMH 11265 / GT02V1 / F)</name>
    <name type="common">Meliniomyces variabilis</name>
    <dbReference type="NCBI Taxonomy" id="1149755"/>
    <lineage>
        <taxon>Eukaryota</taxon>
        <taxon>Fungi</taxon>
        <taxon>Dikarya</taxon>
        <taxon>Ascomycota</taxon>
        <taxon>Pezizomycotina</taxon>
        <taxon>Leotiomycetes</taxon>
        <taxon>Helotiales</taxon>
        <taxon>Hyaloscyphaceae</taxon>
        <taxon>Hyaloscypha</taxon>
        <taxon>Hyaloscypha variabilis</taxon>
    </lineage>
</organism>
<dbReference type="Gene3D" id="6.10.140.1740">
    <property type="match status" value="1"/>
</dbReference>
<evidence type="ECO:0000256" key="6">
    <source>
        <dbReference type="ARBA" id="ARBA00023242"/>
    </source>
</evidence>
<feature type="region of interest" description="Disordered" evidence="10">
    <location>
        <begin position="490"/>
        <end position="754"/>
    </location>
</feature>
<dbReference type="GO" id="GO:0000123">
    <property type="term" value="C:histone acetyltransferase complex"/>
    <property type="evidence" value="ECO:0007669"/>
    <property type="project" value="TreeGrafter"/>
</dbReference>
<dbReference type="CDD" id="cd15505">
    <property type="entry name" value="PHD_ING"/>
    <property type="match status" value="1"/>
</dbReference>
<keyword evidence="4 8" id="KW-0863">Zinc-finger</keyword>
<evidence type="ECO:0000256" key="10">
    <source>
        <dbReference type="SAM" id="MobiDB-lite"/>
    </source>
</evidence>
<dbReference type="InterPro" id="IPR028651">
    <property type="entry name" value="ING_fam"/>
</dbReference>
<accession>A0A2J6RDC9</accession>
<reference evidence="12 13" key="1">
    <citation type="submission" date="2016-04" db="EMBL/GenBank/DDBJ databases">
        <title>A degradative enzymes factory behind the ericoid mycorrhizal symbiosis.</title>
        <authorList>
            <consortium name="DOE Joint Genome Institute"/>
            <person name="Martino E."/>
            <person name="Morin E."/>
            <person name="Grelet G."/>
            <person name="Kuo A."/>
            <person name="Kohler A."/>
            <person name="Daghino S."/>
            <person name="Barry K."/>
            <person name="Choi C."/>
            <person name="Cichocki N."/>
            <person name="Clum A."/>
            <person name="Copeland A."/>
            <person name="Hainaut M."/>
            <person name="Haridas S."/>
            <person name="Labutti K."/>
            <person name="Lindquist E."/>
            <person name="Lipzen A."/>
            <person name="Khouja H.-R."/>
            <person name="Murat C."/>
            <person name="Ohm R."/>
            <person name="Olson A."/>
            <person name="Spatafora J."/>
            <person name="Veneault-Fourrey C."/>
            <person name="Henrissat B."/>
            <person name="Grigoriev I."/>
            <person name="Martin F."/>
            <person name="Perotto S."/>
        </authorList>
    </citation>
    <scope>NUCLEOTIDE SEQUENCE [LARGE SCALE GENOMIC DNA]</scope>
    <source>
        <strain evidence="12 13">F</strain>
    </source>
</reference>
<feature type="binding site" evidence="7">
    <location>
        <position position="782"/>
    </location>
    <ligand>
        <name>Zn(2+)</name>
        <dbReference type="ChEBI" id="CHEBI:29105"/>
        <label>2</label>
    </ligand>
</feature>
<comment type="similarity">
    <text evidence="2">Belongs to the ING family.</text>
</comment>
<gene>
    <name evidence="12" type="ORF">L207DRAFT_600570</name>
</gene>
<feature type="region of interest" description="Disordered" evidence="10">
    <location>
        <begin position="24"/>
        <end position="66"/>
    </location>
</feature>
<evidence type="ECO:0000256" key="8">
    <source>
        <dbReference type="PROSITE-ProRule" id="PRU00146"/>
    </source>
</evidence>
<feature type="region of interest" description="Disordered" evidence="10">
    <location>
        <begin position="272"/>
        <end position="322"/>
    </location>
</feature>
<keyword evidence="6" id="KW-0539">Nucleus</keyword>
<feature type="region of interest" description="Disordered" evidence="10">
    <location>
        <begin position="204"/>
        <end position="254"/>
    </location>
</feature>
<evidence type="ECO:0000256" key="4">
    <source>
        <dbReference type="ARBA" id="ARBA00022771"/>
    </source>
</evidence>
<dbReference type="STRING" id="1149755.A0A2J6RDC9"/>
<dbReference type="InterPro" id="IPR019786">
    <property type="entry name" value="Zinc_finger_PHD-type_CS"/>
</dbReference>
<feature type="coiled-coil region" evidence="9">
    <location>
        <begin position="452"/>
        <end position="483"/>
    </location>
</feature>
<dbReference type="InterPro" id="IPR024610">
    <property type="entry name" value="ING_N_histone-binding"/>
</dbReference>
<feature type="binding site" evidence="7">
    <location>
        <position position="777"/>
    </location>
    <ligand>
        <name>Zn(2+)</name>
        <dbReference type="ChEBI" id="CHEBI:29105"/>
        <label>2</label>
    </ligand>
</feature>
<dbReference type="SMART" id="SM00249">
    <property type="entry name" value="PHD"/>
    <property type="match status" value="1"/>
</dbReference>
<dbReference type="PANTHER" id="PTHR10333:SF94">
    <property type="entry name" value="FINGER DOMAIN PROTEIN, PUTATIVE (AFU_ORTHOLOGUE AFUA_3G11940)-RELATED"/>
    <property type="match status" value="1"/>
</dbReference>
<proteinExistence type="inferred from homology"/>
<feature type="binding site" evidence="7">
    <location>
        <position position="788"/>
    </location>
    <ligand>
        <name>Zn(2+)</name>
        <dbReference type="ChEBI" id="CHEBI:29105"/>
        <label>1</label>
    </ligand>
</feature>
<dbReference type="PROSITE" id="PS01359">
    <property type="entry name" value="ZF_PHD_1"/>
    <property type="match status" value="1"/>
</dbReference>
<sequence length="828" mass="89452">MAFTMASDASRRWLDDGSLSCRIKLPPSHSEASRSAQDSNPAQDMAPSASMDVPLETTSPSSRRNGKIVEALQSMSNMNSMEPLDLPTDPEHQAVVTDFLDFSEYLPSDLFRSLSLIGHLDSTYYDASSKVNELTHIYGELPNLPADTRPNPVALRADISENLAQAVSARTLSLAEANRMAENVDRHYNRAKTILAKLQESLANFPPSRQPSPVPQKAKPPKITLTLGGGRGASAEAPPPKPRQSRPPRITVPGEVLAPYEVDYYSFGSDSEDYDSYSDEPLTPRGTPGRSLGSGKIRLKLSKKKDKGPKPPRGPRPPGVMGTNVHSAVAGISTSNALAKLKPPPADAVKGDEHLPWLQLNAWELAHLRKRMKKNAIWSPSDTMIARELKMLGRGIEAYRAAKAKAEAAGEPFDQPQPPQLRGETVHAEGAISVEALRLEEPQLSNRGMKLNEAKKLKKENQAKELAKAAEEAEESARKMAAAAHAMRGLFGKPPSMDDKKALAKTPSKTPAKKRKRDSPAPEVEAERPAEGEASVKSTKPPLKRSKTETPVPAPQPISTKQASPLTQAESAPSIASETVVTPLDAPSDFLNVPGPLPSPKKSSTPILPPTKEPRRPAKKPVVETATNTRPRRTSAAATPGPVEEPLPPKRPTSSRSKAASQEPTGPTATATMDRPRRASTARNTPAPEPRQPSKRTKRPAPGPVTAGSEGSTAVSVGKRSGATRKKAGKKEKKDGREGSAAQEVYEEVDDEGNVIDPDEPRYCLCNRVSFGTMIGCENNDCEKEWFHLECVGLSEIPPRTTKWYCPDCRITLGIGEKGEVNARGKKK</sequence>
<evidence type="ECO:0000313" key="13">
    <source>
        <dbReference type="Proteomes" id="UP000235786"/>
    </source>
</evidence>
<feature type="domain" description="PHD-type" evidence="11">
    <location>
        <begin position="761"/>
        <end position="812"/>
    </location>
</feature>
<dbReference type="InterPro" id="IPR011011">
    <property type="entry name" value="Znf_FYVE_PHD"/>
</dbReference>
<dbReference type="Gene3D" id="3.30.40.10">
    <property type="entry name" value="Zinc/RING finger domain, C3HC4 (zinc finger)"/>
    <property type="match status" value="1"/>
</dbReference>
<evidence type="ECO:0000256" key="9">
    <source>
        <dbReference type="SAM" id="Coils"/>
    </source>
</evidence>
<evidence type="ECO:0000256" key="5">
    <source>
        <dbReference type="ARBA" id="ARBA00022833"/>
    </source>
</evidence>
<dbReference type="OrthoDB" id="5411773at2759"/>
<feature type="binding site" evidence="7">
    <location>
        <position position="791"/>
    </location>
    <ligand>
        <name>Zn(2+)</name>
        <dbReference type="ChEBI" id="CHEBI:29105"/>
        <label>1</label>
    </ligand>
</feature>
<dbReference type="GO" id="GO:0004402">
    <property type="term" value="F:histone acetyltransferase activity"/>
    <property type="evidence" value="ECO:0007669"/>
    <property type="project" value="TreeGrafter"/>
</dbReference>
<feature type="compositionally biased region" description="Basic residues" evidence="10">
    <location>
        <begin position="297"/>
        <end position="307"/>
    </location>
</feature>
<keyword evidence="3 7" id="KW-0479">Metal-binding</keyword>
<dbReference type="SMART" id="SM01408">
    <property type="entry name" value="ING"/>
    <property type="match status" value="1"/>
</dbReference>
<feature type="compositionally biased region" description="Acidic residues" evidence="10">
    <location>
        <begin position="745"/>
        <end position="754"/>
    </location>
</feature>